<name>A0ABX7PU02_9BACT</name>
<evidence type="ECO:0000313" key="2">
    <source>
        <dbReference type="EMBL" id="QSR86203.1"/>
    </source>
</evidence>
<reference evidence="2 3" key="1">
    <citation type="submission" date="2020-12" db="EMBL/GenBank/DDBJ databases">
        <authorList>
            <person name="Awala S.I."/>
            <person name="Gwak J.-H."/>
            <person name="Kim S.-J."/>
            <person name="Rhee S.-K."/>
        </authorList>
    </citation>
    <scope>NUCLEOTIDE SEQUENCE [LARGE SCALE GENOMIC DNA]</scope>
    <source>
        <strain evidence="2 3">IT5</strain>
    </source>
</reference>
<protein>
    <submittedName>
        <fullName evidence="2">Uncharacterized protein</fullName>
    </submittedName>
</protein>
<dbReference type="RefSeq" id="WP_206844833.1">
    <property type="nucleotide sequence ID" value="NZ_CP065956.1"/>
</dbReference>
<keyword evidence="3" id="KW-1185">Reference proteome</keyword>
<dbReference type="EMBL" id="CP065956">
    <property type="protein sequence ID" value="QSR86203.1"/>
    <property type="molecule type" value="Genomic_DNA"/>
</dbReference>
<evidence type="ECO:0000256" key="1">
    <source>
        <dbReference type="SAM" id="Phobius"/>
    </source>
</evidence>
<gene>
    <name evidence="2" type="ORF">EM20IM_06745</name>
</gene>
<accession>A0ABX7PU02</accession>
<sequence>MMSGKEWLFSFIELDQRLSIAAMFSGLFLMGLVLFLLVLFIIFAWNLKRKETQLPPAYSEFLFSDEPFEEEEHWQE</sequence>
<keyword evidence="1" id="KW-0472">Membrane</keyword>
<organism evidence="2 3">
    <name type="scientific">Candidatus Methylacidiphilum infernorum</name>
    <dbReference type="NCBI Taxonomy" id="511746"/>
    <lineage>
        <taxon>Bacteria</taxon>
        <taxon>Pseudomonadati</taxon>
        <taxon>Verrucomicrobiota</taxon>
        <taxon>Methylacidiphilae</taxon>
        <taxon>Methylacidiphilales</taxon>
        <taxon>Methylacidiphilaceae</taxon>
        <taxon>Methylacidiphilum (ex Ratnadevi et al. 2023)</taxon>
    </lineage>
</organism>
<keyword evidence="1" id="KW-1133">Transmembrane helix</keyword>
<proteinExistence type="predicted"/>
<keyword evidence="1" id="KW-0812">Transmembrane</keyword>
<dbReference type="Proteomes" id="UP000663088">
    <property type="component" value="Chromosome"/>
</dbReference>
<evidence type="ECO:0000313" key="3">
    <source>
        <dbReference type="Proteomes" id="UP000663088"/>
    </source>
</evidence>
<feature type="transmembrane region" description="Helical" evidence="1">
    <location>
        <begin position="20"/>
        <end position="45"/>
    </location>
</feature>